<feature type="domain" description="Tyrosine-protein kinase G-rich" evidence="11">
    <location>
        <begin position="439"/>
        <end position="515"/>
    </location>
</feature>
<feature type="transmembrane region" description="Helical" evidence="9">
    <location>
        <begin position="25"/>
        <end position="49"/>
    </location>
</feature>
<proteinExistence type="inferred from homology"/>
<evidence type="ECO:0000256" key="1">
    <source>
        <dbReference type="ARBA" id="ARBA00007316"/>
    </source>
</evidence>
<evidence type="ECO:0000256" key="7">
    <source>
        <dbReference type="ARBA" id="ARBA00023137"/>
    </source>
</evidence>
<dbReference type="InterPro" id="IPR032807">
    <property type="entry name" value="GNVR"/>
</dbReference>
<gene>
    <name evidence="12" type="ORF">H8B06_05370</name>
</gene>
<evidence type="ECO:0000313" key="13">
    <source>
        <dbReference type="Proteomes" id="UP000602759"/>
    </source>
</evidence>
<keyword evidence="13" id="KW-1185">Reference proteome</keyword>
<keyword evidence="5" id="KW-0418">Kinase</keyword>
<keyword evidence="9" id="KW-0472">Membrane</keyword>
<dbReference type="CDD" id="cd05387">
    <property type="entry name" value="BY-kinase"/>
    <property type="match status" value="1"/>
</dbReference>
<comment type="catalytic activity">
    <reaction evidence="8">
        <text>L-tyrosyl-[protein] + ATP = O-phospho-L-tyrosyl-[protein] + ADP + H(+)</text>
        <dbReference type="Rhea" id="RHEA:10596"/>
        <dbReference type="Rhea" id="RHEA-COMP:10136"/>
        <dbReference type="Rhea" id="RHEA-COMP:20101"/>
        <dbReference type="ChEBI" id="CHEBI:15378"/>
        <dbReference type="ChEBI" id="CHEBI:30616"/>
        <dbReference type="ChEBI" id="CHEBI:46858"/>
        <dbReference type="ChEBI" id="CHEBI:61978"/>
        <dbReference type="ChEBI" id="CHEBI:456216"/>
        <dbReference type="EC" id="2.7.10.2"/>
    </reaction>
</comment>
<dbReference type="Pfam" id="PF13614">
    <property type="entry name" value="AAA_31"/>
    <property type="match status" value="1"/>
</dbReference>
<feature type="transmembrane region" description="Helical" evidence="9">
    <location>
        <begin position="498"/>
        <end position="519"/>
    </location>
</feature>
<sequence length="796" mass="89714">MRINQYNSGIAADGKKEQSINVLDIIKYLFFQWKWFTLSILLFGAFYYYQYSKSPFIYRSIETVMIKTPINTPVTARLTRTNAVTAVSVKSEILQLRSKELMQNTIERIGAETNYLQRVGLRYNELYKASPVNVMLAGKSENIGYDILVTPLDADHVRVRKKNSETEDEEVKVPLHKETKTSFGLLTIKPTPFYNETSYGRSIRVVKRPISAVVSYFLSNLNISQMDDDASLLQIALEDTNPQRAAALITELIAVYNEIALQDKNQIAVNTEEFIRDRLAIIESELGSVESDIERLRTANQGVDVQTAGQMYLSDTRQFQSERTKIETDINLANMMREYLTASGGQYELMPNNTGLVDGSVESQIGEYNAMLLRRNRLVEGSSTANPVVADLDRNLASMRDNIYEAVNNTLRGLDIKMNNVLKEEQSARGKVMQVPRKQRMMLSVERQQKVKEELYLYLLNKREENAINQAMTDESIRIVDAATRSTASIYPSKFRKVGTGVAIGVVLPAVILLLTLMLDTKVRSRRDIEEAVSVPFLGEIPLSDRKTNSKTNILVSETGRDPLTETFRILRTNINFMSRDGKEVQVITLTSFGIGVGKTFTSLNLATTLSYLGKKVAVVDLDLRKGSLTSRVGLDGKKGVSHYLANPTIQIKDIQHISNEIPNLYFFPIGAIAPNPVELLLNRRLDDLIQILRDQYDYIIVDGVPIGIVADAAVVDRISDLTLFMIRVGKMDRRQLPDIERIYREKKINNVAVVLNGLKLGSSRYGYGTYGYGGYGYGYGYGLQEKKGLARLFKR</sequence>
<evidence type="ECO:0000256" key="6">
    <source>
        <dbReference type="ARBA" id="ARBA00022840"/>
    </source>
</evidence>
<dbReference type="EMBL" id="JACOIK010000003">
    <property type="protein sequence ID" value="MBD1432248.1"/>
    <property type="molecule type" value="Genomic_DNA"/>
</dbReference>
<dbReference type="Proteomes" id="UP000602759">
    <property type="component" value="Unassembled WGS sequence"/>
</dbReference>
<dbReference type="RefSeq" id="WP_190993271.1">
    <property type="nucleotide sequence ID" value="NZ_JACOIK010000003.1"/>
</dbReference>
<dbReference type="GO" id="GO:0004715">
    <property type="term" value="F:non-membrane spanning protein tyrosine kinase activity"/>
    <property type="evidence" value="ECO:0007669"/>
    <property type="project" value="UniProtKB-EC"/>
</dbReference>
<evidence type="ECO:0000256" key="3">
    <source>
        <dbReference type="ARBA" id="ARBA00022679"/>
    </source>
</evidence>
<evidence type="ECO:0000256" key="8">
    <source>
        <dbReference type="ARBA" id="ARBA00051245"/>
    </source>
</evidence>
<evidence type="ECO:0000259" key="10">
    <source>
        <dbReference type="Pfam" id="PF13614"/>
    </source>
</evidence>
<organism evidence="12 13">
    <name type="scientific">Sphingobacterium micropteri</name>
    <dbReference type="NCBI Taxonomy" id="2763501"/>
    <lineage>
        <taxon>Bacteria</taxon>
        <taxon>Pseudomonadati</taxon>
        <taxon>Bacteroidota</taxon>
        <taxon>Sphingobacteriia</taxon>
        <taxon>Sphingobacteriales</taxon>
        <taxon>Sphingobacteriaceae</taxon>
        <taxon>Sphingobacterium</taxon>
    </lineage>
</organism>
<comment type="similarity">
    <text evidence="1">Belongs to the CpsD/CapB family.</text>
</comment>
<evidence type="ECO:0000256" key="9">
    <source>
        <dbReference type="SAM" id="Phobius"/>
    </source>
</evidence>
<dbReference type="InterPro" id="IPR027417">
    <property type="entry name" value="P-loop_NTPase"/>
</dbReference>
<reference evidence="12 13" key="1">
    <citation type="submission" date="2020-08" db="EMBL/GenBank/DDBJ databases">
        <title>Sphingobacterium sp. DN00404 isolated from aquaculture water.</title>
        <authorList>
            <person name="Zhang M."/>
        </authorList>
    </citation>
    <scope>NUCLEOTIDE SEQUENCE [LARGE SCALE GENOMIC DNA]</scope>
    <source>
        <strain evidence="12 13">DN00404</strain>
    </source>
</reference>
<protein>
    <recommendedName>
        <fullName evidence="2">non-specific protein-tyrosine kinase</fullName>
        <ecNumber evidence="2">2.7.10.2</ecNumber>
    </recommendedName>
</protein>
<dbReference type="EC" id="2.7.10.2" evidence="2"/>
<keyword evidence="3 12" id="KW-0808">Transferase</keyword>
<dbReference type="Pfam" id="PF13807">
    <property type="entry name" value="GNVR"/>
    <property type="match status" value="1"/>
</dbReference>
<keyword evidence="6" id="KW-0067">ATP-binding</keyword>
<dbReference type="PANTHER" id="PTHR32309">
    <property type="entry name" value="TYROSINE-PROTEIN KINASE"/>
    <property type="match status" value="1"/>
</dbReference>
<dbReference type="PANTHER" id="PTHR32309:SF13">
    <property type="entry name" value="FERRIC ENTEROBACTIN TRANSPORT PROTEIN FEPE"/>
    <property type="match status" value="1"/>
</dbReference>
<dbReference type="InterPro" id="IPR050445">
    <property type="entry name" value="Bact_polysacc_biosynth/exp"/>
</dbReference>
<keyword evidence="4" id="KW-0547">Nucleotide-binding</keyword>
<evidence type="ECO:0000256" key="5">
    <source>
        <dbReference type="ARBA" id="ARBA00022777"/>
    </source>
</evidence>
<evidence type="ECO:0000313" key="12">
    <source>
        <dbReference type="EMBL" id="MBD1432248.1"/>
    </source>
</evidence>
<keyword evidence="9" id="KW-1133">Transmembrane helix</keyword>
<keyword evidence="7" id="KW-0829">Tyrosine-protein kinase</keyword>
<evidence type="ECO:0000256" key="2">
    <source>
        <dbReference type="ARBA" id="ARBA00011903"/>
    </source>
</evidence>
<keyword evidence="9" id="KW-0812">Transmembrane</keyword>
<name>A0ABR7YLR2_9SPHI</name>
<dbReference type="NCBIfam" id="TIGR01007">
    <property type="entry name" value="eps_fam"/>
    <property type="match status" value="1"/>
</dbReference>
<feature type="domain" description="AAA" evidence="10">
    <location>
        <begin position="586"/>
        <end position="714"/>
    </location>
</feature>
<dbReference type="InterPro" id="IPR005702">
    <property type="entry name" value="Wzc-like_C"/>
</dbReference>
<comment type="caution">
    <text evidence="12">The sequence shown here is derived from an EMBL/GenBank/DDBJ whole genome shotgun (WGS) entry which is preliminary data.</text>
</comment>
<evidence type="ECO:0000259" key="11">
    <source>
        <dbReference type="Pfam" id="PF13807"/>
    </source>
</evidence>
<evidence type="ECO:0000256" key="4">
    <source>
        <dbReference type="ARBA" id="ARBA00022741"/>
    </source>
</evidence>
<dbReference type="SUPFAM" id="SSF52540">
    <property type="entry name" value="P-loop containing nucleoside triphosphate hydrolases"/>
    <property type="match status" value="1"/>
</dbReference>
<dbReference type="Gene3D" id="3.40.50.300">
    <property type="entry name" value="P-loop containing nucleotide triphosphate hydrolases"/>
    <property type="match status" value="1"/>
</dbReference>
<accession>A0ABR7YLR2</accession>
<dbReference type="InterPro" id="IPR025669">
    <property type="entry name" value="AAA_dom"/>
</dbReference>